<comment type="catalytic activity">
    <reaction evidence="2">
        <text>2 GTP = 3',3'-c-di-GMP + 2 diphosphate</text>
        <dbReference type="Rhea" id="RHEA:24898"/>
        <dbReference type="ChEBI" id="CHEBI:33019"/>
        <dbReference type="ChEBI" id="CHEBI:37565"/>
        <dbReference type="ChEBI" id="CHEBI:58805"/>
        <dbReference type="EC" id="2.7.7.65"/>
    </reaction>
</comment>
<dbReference type="PROSITE" id="PS50887">
    <property type="entry name" value="GGDEF"/>
    <property type="match status" value="1"/>
</dbReference>
<evidence type="ECO:0000256" key="1">
    <source>
        <dbReference type="ARBA" id="ARBA00012528"/>
    </source>
</evidence>
<dbReference type="Proteomes" id="UP000540989">
    <property type="component" value="Unassembled WGS sequence"/>
</dbReference>
<dbReference type="InterPro" id="IPR029787">
    <property type="entry name" value="Nucleotide_cyclase"/>
</dbReference>
<evidence type="ECO:0000313" key="7">
    <source>
        <dbReference type="Proteomes" id="UP000540989"/>
    </source>
</evidence>
<keyword evidence="3" id="KW-0812">Transmembrane</keyword>
<dbReference type="EMBL" id="JACHIP010000001">
    <property type="protein sequence ID" value="MBB5056019.1"/>
    <property type="molecule type" value="Genomic_DNA"/>
</dbReference>
<feature type="chain" id="PRO_5031026543" description="diguanylate cyclase" evidence="4">
    <location>
        <begin position="26"/>
        <end position="647"/>
    </location>
</feature>
<dbReference type="RefSeq" id="WP_184213729.1">
    <property type="nucleotide sequence ID" value="NZ_JACHIP010000001.1"/>
</dbReference>
<dbReference type="Gene3D" id="3.30.70.270">
    <property type="match status" value="1"/>
</dbReference>
<dbReference type="PANTHER" id="PTHR45138:SF9">
    <property type="entry name" value="DIGUANYLATE CYCLASE DGCM-RELATED"/>
    <property type="match status" value="1"/>
</dbReference>
<organism evidence="6 7">
    <name type="scientific">Granulicella aggregans</name>
    <dbReference type="NCBI Taxonomy" id="474949"/>
    <lineage>
        <taxon>Bacteria</taxon>
        <taxon>Pseudomonadati</taxon>
        <taxon>Acidobacteriota</taxon>
        <taxon>Terriglobia</taxon>
        <taxon>Terriglobales</taxon>
        <taxon>Acidobacteriaceae</taxon>
        <taxon>Granulicella</taxon>
    </lineage>
</organism>
<feature type="transmembrane region" description="Helical" evidence="3">
    <location>
        <begin position="368"/>
        <end position="386"/>
    </location>
</feature>
<dbReference type="SUPFAM" id="SSF49785">
    <property type="entry name" value="Galactose-binding domain-like"/>
    <property type="match status" value="1"/>
</dbReference>
<dbReference type="CDD" id="cd01949">
    <property type="entry name" value="GGDEF"/>
    <property type="match status" value="1"/>
</dbReference>
<feature type="transmembrane region" description="Helical" evidence="3">
    <location>
        <begin position="276"/>
        <end position="294"/>
    </location>
</feature>
<evidence type="ECO:0000256" key="4">
    <source>
        <dbReference type="SAM" id="SignalP"/>
    </source>
</evidence>
<dbReference type="Gene3D" id="2.60.120.260">
    <property type="entry name" value="Galactose-binding domain-like"/>
    <property type="match status" value="1"/>
</dbReference>
<reference evidence="6 7" key="1">
    <citation type="submission" date="2020-08" db="EMBL/GenBank/DDBJ databases">
        <title>Genomic Encyclopedia of Type Strains, Phase IV (KMG-V): Genome sequencing to study the core and pangenomes of soil and plant-associated prokaryotes.</title>
        <authorList>
            <person name="Whitman W."/>
        </authorList>
    </citation>
    <scope>NUCLEOTIDE SEQUENCE [LARGE SCALE GENOMIC DNA]</scope>
    <source>
        <strain evidence="6 7">M8UP14</strain>
    </source>
</reference>
<dbReference type="InterPro" id="IPR008979">
    <property type="entry name" value="Galactose-bd-like_sf"/>
</dbReference>
<dbReference type="InterPro" id="IPR050469">
    <property type="entry name" value="Diguanylate_Cyclase"/>
</dbReference>
<dbReference type="PANTHER" id="PTHR45138">
    <property type="entry name" value="REGULATORY COMPONENTS OF SENSORY TRANSDUCTION SYSTEM"/>
    <property type="match status" value="1"/>
</dbReference>
<proteinExistence type="predicted"/>
<name>A0A7W7Z9V5_9BACT</name>
<dbReference type="InterPro" id="IPR000160">
    <property type="entry name" value="GGDEF_dom"/>
</dbReference>
<feature type="transmembrane region" description="Helical" evidence="3">
    <location>
        <begin position="213"/>
        <end position="233"/>
    </location>
</feature>
<dbReference type="InterPro" id="IPR043128">
    <property type="entry name" value="Rev_trsase/Diguanyl_cyclase"/>
</dbReference>
<comment type="caution">
    <text evidence="6">The sequence shown here is derived from an EMBL/GenBank/DDBJ whole genome shotgun (WGS) entry which is preliminary data.</text>
</comment>
<dbReference type="NCBIfam" id="TIGR00254">
    <property type="entry name" value="GGDEF"/>
    <property type="match status" value="1"/>
</dbReference>
<dbReference type="EC" id="2.7.7.65" evidence="1"/>
<feature type="signal peptide" evidence="4">
    <location>
        <begin position="1"/>
        <end position="25"/>
    </location>
</feature>
<sequence>MPSGHFALHRIVAIVLLAFSCSAHATPASIKSTATSPIVIKELGEGTFTLNGTWQFHPGDDTAWASPAFDSSAWEQLSADRPWGNQGHARLTGMAWYRCSIALVQAPGMAQEISLLVPKMHDSYEIYWNGSLVGRNGRLPPRPLWYISQPMQTFELGRVQQGVLAVRVWRRPLLSDDSGERGGFDGAPLIGSPDAIATAKAAYEYRWLRSRQLHFGANLLCAVIALLSFLIWLQARRRWVLFWTAGFAIVQPAILMLLNAHLGLPYPLAMGAAQPLHALQDISLWFLLLWLLSLHENRVICRVTQTLACIYTVFEVADGAMVALSLNPQWTALAQASDALLTFFTIPFEAFPLALVGYALLRRKRFDSARWLVAVLAFLDEMMLFFTDTVKQGRQFTGWPIADKIDLPLFYVDGNGISLGTLAGTLLLIAIVYAAYNSVREDQLRQDVLEREKLELLHESNRMRHHAEHDGLTGLLNHRVIVERLGEEMVRSLRDGTPLSVIIADVDHFKKVNDTFGHLAGDLVLKEIGTVFMRTLRPYDCVGRYGGEEFLLILPNCEIESALVRGEQLRAAVQSAHIWDGDTLLQVTASFGVASVLSSHDDAETVIRAVDAALYRAKNSGRNCVVHAEMETSFSEDQNESGLATPR</sequence>
<accession>A0A7W7Z9V5</accession>
<keyword evidence="3" id="KW-0472">Membrane</keyword>
<keyword evidence="7" id="KW-1185">Reference proteome</keyword>
<evidence type="ECO:0000259" key="5">
    <source>
        <dbReference type="PROSITE" id="PS50887"/>
    </source>
</evidence>
<dbReference type="SUPFAM" id="SSF55073">
    <property type="entry name" value="Nucleotide cyclase"/>
    <property type="match status" value="1"/>
</dbReference>
<dbReference type="AlphaFoldDB" id="A0A7W7Z9V5"/>
<feature type="transmembrane region" description="Helical" evidence="3">
    <location>
        <begin position="306"/>
        <end position="327"/>
    </location>
</feature>
<protein>
    <recommendedName>
        <fullName evidence="1">diguanylate cyclase</fullName>
        <ecNumber evidence="1">2.7.7.65</ecNumber>
    </recommendedName>
</protein>
<dbReference type="GO" id="GO:0052621">
    <property type="term" value="F:diguanylate cyclase activity"/>
    <property type="evidence" value="ECO:0007669"/>
    <property type="project" value="UniProtKB-EC"/>
</dbReference>
<evidence type="ECO:0000313" key="6">
    <source>
        <dbReference type="EMBL" id="MBB5056019.1"/>
    </source>
</evidence>
<gene>
    <name evidence="6" type="ORF">HDF16_000688</name>
</gene>
<evidence type="ECO:0000256" key="2">
    <source>
        <dbReference type="ARBA" id="ARBA00034247"/>
    </source>
</evidence>
<feature type="transmembrane region" description="Helical" evidence="3">
    <location>
        <begin position="240"/>
        <end position="264"/>
    </location>
</feature>
<dbReference type="Pfam" id="PF00990">
    <property type="entry name" value="GGDEF"/>
    <property type="match status" value="1"/>
</dbReference>
<keyword evidence="4" id="KW-0732">Signal</keyword>
<evidence type="ECO:0000256" key="3">
    <source>
        <dbReference type="SAM" id="Phobius"/>
    </source>
</evidence>
<feature type="transmembrane region" description="Helical" evidence="3">
    <location>
        <begin position="417"/>
        <end position="436"/>
    </location>
</feature>
<dbReference type="FunFam" id="3.30.70.270:FF:000001">
    <property type="entry name" value="Diguanylate cyclase domain protein"/>
    <property type="match status" value="1"/>
</dbReference>
<dbReference type="SMART" id="SM00267">
    <property type="entry name" value="GGDEF"/>
    <property type="match status" value="1"/>
</dbReference>
<keyword evidence="3" id="KW-1133">Transmembrane helix</keyword>
<feature type="domain" description="GGDEF" evidence="5">
    <location>
        <begin position="497"/>
        <end position="630"/>
    </location>
</feature>
<feature type="transmembrane region" description="Helical" evidence="3">
    <location>
        <begin position="339"/>
        <end position="361"/>
    </location>
</feature>